<proteinExistence type="inferred from homology"/>
<dbReference type="Pfam" id="PF01202">
    <property type="entry name" value="SKI"/>
    <property type="match status" value="1"/>
</dbReference>
<protein>
    <submittedName>
        <fullName evidence="7">Shikimate kinase i</fullName>
        <ecNumber evidence="7">2.7.1.71</ecNumber>
    </submittedName>
</protein>
<dbReference type="HAMAP" id="MF_00109">
    <property type="entry name" value="Shikimate_kinase"/>
    <property type="match status" value="1"/>
</dbReference>
<evidence type="ECO:0000256" key="2">
    <source>
        <dbReference type="ARBA" id="ARBA00022679"/>
    </source>
</evidence>
<dbReference type="PRINTS" id="PR01100">
    <property type="entry name" value="SHIKIMTKNASE"/>
</dbReference>
<dbReference type="Gene3D" id="3.40.50.300">
    <property type="entry name" value="P-loop containing nucleotide triphosphate hydrolases"/>
    <property type="match status" value="1"/>
</dbReference>
<dbReference type="GO" id="GO:0008652">
    <property type="term" value="P:amino acid biosynthetic process"/>
    <property type="evidence" value="ECO:0007669"/>
    <property type="project" value="UniProtKB-KW"/>
</dbReference>
<sequence>MKNIILIGLPGAGKSTVGVILAKTLGMNFIDTDIVIQEHAGRLLQEIIDQEGSRAFLAIEETAILSLHACTAVIATGGSVVFSRRAMEHLKSDGIVVYLKISCEEMVQRLNNIRTRGIVLDPGQSLRALYHQRIPLYETYADITIDCSDDEFEMVVENVVREIHKKASRE</sequence>
<dbReference type="EC" id="2.7.1.71" evidence="7"/>
<keyword evidence="3" id="KW-0547">Nucleotide-binding</keyword>
<evidence type="ECO:0000256" key="1">
    <source>
        <dbReference type="ARBA" id="ARBA00022605"/>
    </source>
</evidence>
<dbReference type="GO" id="GO:0005829">
    <property type="term" value="C:cytosol"/>
    <property type="evidence" value="ECO:0007669"/>
    <property type="project" value="TreeGrafter"/>
</dbReference>
<organism evidence="7">
    <name type="scientific">hydrocarbon metagenome</name>
    <dbReference type="NCBI Taxonomy" id="938273"/>
    <lineage>
        <taxon>unclassified sequences</taxon>
        <taxon>metagenomes</taxon>
        <taxon>ecological metagenomes</taxon>
    </lineage>
</organism>
<dbReference type="GO" id="GO:0009073">
    <property type="term" value="P:aromatic amino acid family biosynthetic process"/>
    <property type="evidence" value="ECO:0007669"/>
    <property type="project" value="UniProtKB-KW"/>
</dbReference>
<dbReference type="GO" id="GO:0004765">
    <property type="term" value="F:shikimate kinase activity"/>
    <property type="evidence" value="ECO:0007669"/>
    <property type="project" value="UniProtKB-EC"/>
</dbReference>
<dbReference type="AlphaFoldDB" id="A0A0W8F0N3"/>
<keyword evidence="6" id="KW-0057">Aromatic amino acid biosynthesis</keyword>
<evidence type="ECO:0000256" key="6">
    <source>
        <dbReference type="ARBA" id="ARBA00023141"/>
    </source>
</evidence>
<evidence type="ECO:0000313" key="7">
    <source>
        <dbReference type="EMBL" id="KUG14415.1"/>
    </source>
</evidence>
<dbReference type="EMBL" id="LNQE01001662">
    <property type="protein sequence ID" value="KUG14415.1"/>
    <property type="molecule type" value="Genomic_DNA"/>
</dbReference>
<dbReference type="SUPFAM" id="SSF52540">
    <property type="entry name" value="P-loop containing nucleoside triphosphate hydrolases"/>
    <property type="match status" value="1"/>
</dbReference>
<comment type="caution">
    <text evidence="7">The sequence shown here is derived from an EMBL/GenBank/DDBJ whole genome shotgun (WGS) entry which is preliminary data.</text>
</comment>
<dbReference type="GO" id="GO:0005524">
    <property type="term" value="F:ATP binding"/>
    <property type="evidence" value="ECO:0007669"/>
    <property type="project" value="UniProtKB-KW"/>
</dbReference>
<dbReference type="PANTHER" id="PTHR21087:SF16">
    <property type="entry name" value="SHIKIMATE KINASE 1, CHLOROPLASTIC"/>
    <property type="match status" value="1"/>
</dbReference>
<keyword evidence="4 7" id="KW-0418">Kinase</keyword>
<dbReference type="InterPro" id="IPR031322">
    <property type="entry name" value="Shikimate/glucono_kinase"/>
</dbReference>
<dbReference type="InterPro" id="IPR000623">
    <property type="entry name" value="Shikimate_kinase/TSH1"/>
</dbReference>
<reference evidence="7" key="1">
    <citation type="journal article" date="2015" name="Proc. Natl. Acad. Sci. U.S.A.">
        <title>Networks of energetic and metabolic interactions define dynamics in microbial communities.</title>
        <authorList>
            <person name="Embree M."/>
            <person name="Liu J.K."/>
            <person name="Al-Bassam M.M."/>
            <person name="Zengler K."/>
        </authorList>
    </citation>
    <scope>NUCLEOTIDE SEQUENCE</scope>
</reference>
<dbReference type="PANTHER" id="PTHR21087">
    <property type="entry name" value="SHIKIMATE KINASE"/>
    <property type="match status" value="1"/>
</dbReference>
<keyword evidence="5" id="KW-0067">ATP-binding</keyword>
<keyword evidence="1" id="KW-0028">Amino-acid biosynthesis</keyword>
<dbReference type="CDD" id="cd00464">
    <property type="entry name" value="SK"/>
    <property type="match status" value="1"/>
</dbReference>
<dbReference type="InterPro" id="IPR027417">
    <property type="entry name" value="P-loop_NTPase"/>
</dbReference>
<gene>
    <name evidence="7" type="ORF">ASZ90_015939</name>
</gene>
<evidence type="ECO:0000256" key="4">
    <source>
        <dbReference type="ARBA" id="ARBA00022777"/>
    </source>
</evidence>
<evidence type="ECO:0000256" key="5">
    <source>
        <dbReference type="ARBA" id="ARBA00022840"/>
    </source>
</evidence>
<evidence type="ECO:0000256" key="3">
    <source>
        <dbReference type="ARBA" id="ARBA00022741"/>
    </source>
</evidence>
<accession>A0A0W8F0N3</accession>
<name>A0A0W8F0N3_9ZZZZ</name>
<keyword evidence="2 7" id="KW-0808">Transferase</keyword>